<proteinExistence type="predicted"/>
<dbReference type="EMBL" id="OU594943">
    <property type="protein sequence ID" value="CAG9284193.1"/>
    <property type="molecule type" value="Genomic_DNA"/>
</dbReference>
<reference evidence="1" key="1">
    <citation type="submission" date="2022-02" db="EMBL/GenBank/DDBJ databases">
        <authorList>
            <person name="Giguere J D."/>
        </authorList>
    </citation>
    <scope>NUCLEOTIDE SEQUENCE</scope>
    <source>
        <strain evidence="1">CCAP 1055/1</strain>
    </source>
</reference>
<protein>
    <submittedName>
        <fullName evidence="1">Uncharacterized protein</fullName>
    </submittedName>
</protein>
<accession>A0A8J9S7V7</accession>
<organism evidence="1">
    <name type="scientific">Phaeodactylum tricornutum</name>
    <name type="common">Diatom</name>
    <dbReference type="NCBI Taxonomy" id="2850"/>
    <lineage>
        <taxon>Eukaryota</taxon>
        <taxon>Sar</taxon>
        <taxon>Stramenopiles</taxon>
        <taxon>Ochrophyta</taxon>
        <taxon>Bacillariophyta</taxon>
        <taxon>Bacillariophyceae</taxon>
        <taxon>Bacillariophycidae</taxon>
        <taxon>Naviculales</taxon>
        <taxon>Phaeodactylaceae</taxon>
        <taxon>Phaeodactylum</taxon>
    </lineage>
</organism>
<dbReference type="OMA" id="ETWQMLC"/>
<evidence type="ECO:0000313" key="1">
    <source>
        <dbReference type="EMBL" id="CAG9284193.1"/>
    </source>
</evidence>
<sequence>MPGTGNYVRLVSIAVVIYPHAPSVQGFVTELRRGFLPTIQTGCSSATSLLAYHPLSTALEQIANERSIRDSSYRKLSWLDPTTASPRLSQDIAVDKDASQAGPNTASEEVLPLYPLQAVYVPTETSLKHSHFTNYTLNNVEPRNIRMALDLWDNKTASNRRFCSVLRCVDSGRLATIGTVLRIVALETQYGAVDPTIVLRVIVKCVAEELVEIAGIENPEAATQEARLLGRPEYLQARIKKRTLPEEADDFRSGEAQWLVQFTQDYHAVRNFYLGGVGTKDIPHFALSTVEDSLPIWTEADFTPCKFWQIAETWQRLCYTVREGRQIMLSSNRNELMVTAALGKGGPLQLPIHMEDLSVNERQAIQTLEEKARDAWLELRLDPCMDFQILIALPTHHERVAFLANLVSRERRRLTELALSSPIEKRVDETSELPRKGAWFFE</sequence>
<gene>
    <name evidence="1" type="ORF">PTTT1_LOCUS25166</name>
</gene>
<dbReference type="Proteomes" id="UP000836788">
    <property type="component" value="Chromosome 2"/>
</dbReference>
<name>A0A8J9S7V7_PHATR</name>
<dbReference type="AlphaFoldDB" id="A0A8J9S7V7"/>